<proteinExistence type="predicted"/>
<evidence type="ECO:0000313" key="1">
    <source>
        <dbReference type="Proteomes" id="UP000079169"/>
    </source>
</evidence>
<sequence length="128" mass="15008">MIYIPRPDYASLSYIWTELLFSYPSVSRQFNCSTLAKLSDGYTVGTILKVVREVMTCKRVLQLRIQALTHQELLNVLSRHDPVYKEEEEAFELWYAKTPLGRRKQRAYELEQELKQMENATASMGKKK</sequence>
<accession>A0A3Q0IVE1</accession>
<dbReference type="PANTHER" id="PTHR14690:SF0">
    <property type="entry name" value="IQ MOTIF CONTAINING WITH AAA DOMAIN 1"/>
    <property type="match status" value="1"/>
</dbReference>
<keyword evidence="1" id="KW-1185">Reference proteome</keyword>
<gene>
    <name evidence="2" type="primary">LOC103508127</name>
</gene>
<dbReference type="Proteomes" id="UP000079169">
    <property type="component" value="Unplaced"/>
</dbReference>
<dbReference type="RefSeq" id="XP_026678623.1">
    <property type="nucleotide sequence ID" value="XM_026822822.1"/>
</dbReference>
<dbReference type="AlphaFoldDB" id="A0A3Q0IVE1"/>
<name>A0A3Q0IVE1_DIACI</name>
<dbReference type="GeneID" id="103508127"/>
<dbReference type="InterPro" id="IPR052267">
    <property type="entry name" value="N-DRC_Component"/>
</dbReference>
<reference evidence="2" key="1">
    <citation type="submission" date="2025-08" db="UniProtKB">
        <authorList>
            <consortium name="RefSeq"/>
        </authorList>
    </citation>
    <scope>IDENTIFICATION</scope>
</reference>
<evidence type="ECO:0000313" key="2">
    <source>
        <dbReference type="RefSeq" id="XP_026678623.1"/>
    </source>
</evidence>
<dbReference type="PANTHER" id="PTHR14690">
    <property type="entry name" value="IQ MOTIF CONTAINING WITH AAA DOMAIN 1"/>
    <property type="match status" value="1"/>
</dbReference>
<organism evidence="1 2">
    <name type="scientific">Diaphorina citri</name>
    <name type="common">Asian citrus psyllid</name>
    <dbReference type="NCBI Taxonomy" id="121845"/>
    <lineage>
        <taxon>Eukaryota</taxon>
        <taxon>Metazoa</taxon>
        <taxon>Ecdysozoa</taxon>
        <taxon>Arthropoda</taxon>
        <taxon>Hexapoda</taxon>
        <taxon>Insecta</taxon>
        <taxon>Pterygota</taxon>
        <taxon>Neoptera</taxon>
        <taxon>Paraneoptera</taxon>
        <taxon>Hemiptera</taxon>
        <taxon>Sternorrhyncha</taxon>
        <taxon>Psylloidea</taxon>
        <taxon>Psyllidae</taxon>
        <taxon>Diaphorininae</taxon>
        <taxon>Diaphorina</taxon>
    </lineage>
</organism>
<dbReference type="PaxDb" id="121845-A0A3Q0IVE1"/>
<dbReference type="STRING" id="121845.A0A3Q0IVE1"/>
<dbReference type="KEGG" id="dci:103508127"/>
<protein>
    <submittedName>
        <fullName evidence="2">IQ and AAA domain-containing protein 1-like</fullName>
    </submittedName>
</protein>